<reference evidence="2 3" key="1">
    <citation type="submission" date="2016-05" db="EMBL/GenBank/DDBJ databases">
        <title>A degradative enzymes factory behind the ericoid mycorrhizal symbiosis.</title>
        <authorList>
            <consortium name="DOE Joint Genome Institute"/>
            <person name="Martino E."/>
            <person name="Morin E."/>
            <person name="Grelet G."/>
            <person name="Kuo A."/>
            <person name="Kohler A."/>
            <person name="Daghino S."/>
            <person name="Barry K."/>
            <person name="Choi C."/>
            <person name="Cichocki N."/>
            <person name="Clum A."/>
            <person name="Copeland A."/>
            <person name="Hainaut M."/>
            <person name="Haridas S."/>
            <person name="Labutti K."/>
            <person name="Lindquist E."/>
            <person name="Lipzen A."/>
            <person name="Khouja H.-R."/>
            <person name="Murat C."/>
            <person name="Ohm R."/>
            <person name="Olson A."/>
            <person name="Spatafora J."/>
            <person name="Veneault-Fourrey C."/>
            <person name="Henrissat B."/>
            <person name="Grigoriev I."/>
            <person name="Martin F."/>
            <person name="Perotto S."/>
        </authorList>
    </citation>
    <scope>NUCLEOTIDE SEQUENCE [LARGE SCALE GENOMIC DNA]</scope>
    <source>
        <strain evidence="2 3">UAMH 7357</strain>
    </source>
</reference>
<feature type="region of interest" description="Disordered" evidence="1">
    <location>
        <begin position="376"/>
        <end position="411"/>
    </location>
</feature>
<dbReference type="Pfam" id="PF08728">
    <property type="entry name" value="CRT10"/>
    <property type="match status" value="1"/>
</dbReference>
<evidence type="ECO:0000313" key="3">
    <source>
        <dbReference type="Proteomes" id="UP000235672"/>
    </source>
</evidence>
<evidence type="ECO:0000256" key="1">
    <source>
        <dbReference type="SAM" id="MobiDB-lite"/>
    </source>
</evidence>
<gene>
    <name evidence="2" type="ORF">NA56DRAFT_686358</name>
</gene>
<dbReference type="EMBL" id="KZ613471">
    <property type="protein sequence ID" value="PMD25011.1"/>
    <property type="molecule type" value="Genomic_DNA"/>
</dbReference>
<dbReference type="AlphaFoldDB" id="A0A2J6QFH0"/>
<organism evidence="2 3">
    <name type="scientific">Hyaloscypha hepaticicola</name>
    <dbReference type="NCBI Taxonomy" id="2082293"/>
    <lineage>
        <taxon>Eukaryota</taxon>
        <taxon>Fungi</taxon>
        <taxon>Dikarya</taxon>
        <taxon>Ascomycota</taxon>
        <taxon>Pezizomycotina</taxon>
        <taxon>Leotiomycetes</taxon>
        <taxon>Helotiales</taxon>
        <taxon>Hyaloscyphaceae</taxon>
        <taxon>Hyaloscypha</taxon>
    </lineage>
</organism>
<dbReference type="Proteomes" id="UP000235672">
    <property type="component" value="Unassembled WGS sequence"/>
</dbReference>
<keyword evidence="3" id="KW-1185">Reference proteome</keyword>
<proteinExistence type="predicted"/>
<evidence type="ECO:0000313" key="2">
    <source>
        <dbReference type="EMBL" id="PMD25011.1"/>
    </source>
</evidence>
<name>A0A2J6QFH0_9HELO</name>
<dbReference type="OrthoDB" id="5591786at2759"/>
<accession>A0A2J6QFH0</accession>
<protein>
    <submittedName>
        <fullName evidence="2">Uncharacterized protein</fullName>
    </submittedName>
</protein>
<dbReference type="InterPro" id="IPR014839">
    <property type="entry name" value="Crt10"/>
</dbReference>
<dbReference type="STRING" id="1745343.A0A2J6QFH0"/>
<sequence>MENARAQLTERTRIFEEIGVGNFVAQPRSERYPSADQNSPPRIARWRSNLSALSQKHNLYFAASVDKIHITVPRDLRQTIPGIPDLVLDLPKTPAGIDIGGYIDESIPHCVNHIKVGDLGSLEVILIACDDGDVLAYYTHLFPEEIRRQDPQVQAPISSIVPFFHENVGSSTWGLALHAQSRLIAVSSNRREVTIFAHGYTTFRETGGEECLICKEGRSRSIEELDASVGNQKFRQLRDGSIAGHRQFNFRMTLPLGEQGHNVPSVDYASGPDGNASHVLATDINGNLWIFNMSTGDKQCKPRVHTSLDRENVMGWGVLCLPLKYFKFAKTPQEALGLPYLFRSFGVAPLRDPQCFNITCTAKDVRENSPFHPIYGYGIDGQATTPESDQEQRLASIPSLEPYDDSDAPDYKSDVLEYESDRSESIEPKDIRTLEFLLSLPPAKRPYSWQEIKQREAGSYVETPSDSSLANASTEAQVDQGEFDIRLPAGHAILRTYNQDIELLPPDYPNTLRTFFRGIVQQELGNLRDQLRHFDRLNMLAVIPELSLVVATSQVGRAALITLTRLKDSFTSSGPVVMFRLDLILPLKMHEDEERPNVPLAGMAVSPLQTGEMVGKEGWAGKRWRLLLHYADQTILSYELFRNEEDELTVL</sequence>